<evidence type="ECO:0000313" key="7">
    <source>
        <dbReference type="Proteomes" id="UP000222366"/>
    </source>
</evidence>
<dbReference type="SUPFAM" id="SSF47336">
    <property type="entry name" value="ACP-like"/>
    <property type="match status" value="2"/>
</dbReference>
<dbReference type="Pfam" id="PF00501">
    <property type="entry name" value="AMP-binding"/>
    <property type="match status" value="2"/>
</dbReference>
<evidence type="ECO:0000256" key="1">
    <source>
        <dbReference type="ARBA" id="ARBA00001957"/>
    </source>
</evidence>
<comment type="caution">
    <text evidence="6">The sequence shown here is derived from an EMBL/GenBank/DDBJ whole genome shotgun (WGS) entry which is preliminary data.</text>
</comment>
<dbReference type="PANTHER" id="PTHR45527">
    <property type="entry name" value="NONRIBOSOMAL PEPTIDE SYNTHETASE"/>
    <property type="match status" value="1"/>
</dbReference>
<dbReference type="PROSITE" id="PS50075">
    <property type="entry name" value="CARRIER"/>
    <property type="match status" value="2"/>
</dbReference>
<dbReference type="Proteomes" id="UP000222366">
    <property type="component" value="Unassembled WGS sequence"/>
</dbReference>
<dbReference type="Pfam" id="PF00668">
    <property type="entry name" value="Condensation"/>
    <property type="match status" value="2"/>
</dbReference>
<evidence type="ECO:0000256" key="4">
    <source>
        <dbReference type="ARBA" id="ARBA00022553"/>
    </source>
</evidence>
<dbReference type="Pfam" id="PF00550">
    <property type="entry name" value="PP-binding"/>
    <property type="match status" value="2"/>
</dbReference>
<keyword evidence="7" id="KW-1185">Reference proteome</keyword>
<accession>A0A2D0KQN5</accession>
<dbReference type="SMART" id="SM00823">
    <property type="entry name" value="PKS_PP"/>
    <property type="match status" value="2"/>
</dbReference>
<dbReference type="RefSeq" id="WP_099124751.1">
    <property type="nucleotide sequence ID" value="NZ_CAWNRH010000035.1"/>
</dbReference>
<dbReference type="SUPFAM" id="SSF52777">
    <property type="entry name" value="CoA-dependent acyltransferases"/>
    <property type="match status" value="4"/>
</dbReference>
<dbReference type="InterPro" id="IPR020845">
    <property type="entry name" value="AMP-binding_CS"/>
</dbReference>
<dbReference type="GO" id="GO:0003824">
    <property type="term" value="F:catalytic activity"/>
    <property type="evidence" value="ECO:0007669"/>
    <property type="project" value="InterPro"/>
</dbReference>
<dbReference type="FunFam" id="3.30.300.30:FF:000010">
    <property type="entry name" value="Enterobactin synthetase component F"/>
    <property type="match status" value="2"/>
</dbReference>
<dbReference type="InterPro" id="IPR036736">
    <property type="entry name" value="ACP-like_sf"/>
</dbReference>
<keyword evidence="3" id="KW-0596">Phosphopantetheine</keyword>
<dbReference type="GO" id="GO:0031177">
    <property type="term" value="F:phosphopantetheine binding"/>
    <property type="evidence" value="ECO:0007669"/>
    <property type="project" value="InterPro"/>
</dbReference>
<dbReference type="InterPro" id="IPR025110">
    <property type="entry name" value="AMP-bd_C"/>
</dbReference>
<dbReference type="FunFam" id="3.40.50.980:FF:000001">
    <property type="entry name" value="Non-ribosomal peptide synthetase"/>
    <property type="match status" value="2"/>
</dbReference>
<protein>
    <submittedName>
        <fullName evidence="6">Amino acid adenylation</fullName>
    </submittedName>
</protein>
<dbReference type="NCBIfam" id="NF003417">
    <property type="entry name" value="PRK04813.1"/>
    <property type="match status" value="2"/>
</dbReference>
<dbReference type="GO" id="GO:0043041">
    <property type="term" value="P:amino acid activation for nonribosomal peptide biosynthetic process"/>
    <property type="evidence" value="ECO:0007669"/>
    <property type="project" value="TreeGrafter"/>
</dbReference>
<reference evidence="6 7" key="1">
    <citation type="journal article" date="2017" name="Nat. Microbiol.">
        <title>Natural product diversity associated with the nematode symbionts Photorhabdus and Xenorhabdus.</title>
        <authorList>
            <person name="Tobias N.J."/>
            <person name="Wolff H."/>
            <person name="Djahanschiri B."/>
            <person name="Grundmann F."/>
            <person name="Kronenwerth M."/>
            <person name="Shi Y.M."/>
            <person name="Simonyi S."/>
            <person name="Grun P."/>
            <person name="Shapiro-Ilan D."/>
            <person name="Pidot S.J."/>
            <person name="Stinear T.P."/>
            <person name="Ebersberger I."/>
            <person name="Bode H.B."/>
        </authorList>
    </citation>
    <scope>NUCLEOTIDE SEQUENCE [LARGE SCALE GENOMIC DNA]</scope>
    <source>
        <strain evidence="6 7">DSM 17904</strain>
    </source>
</reference>
<dbReference type="Gene3D" id="2.30.38.10">
    <property type="entry name" value="Luciferase, Domain 3"/>
    <property type="match status" value="2"/>
</dbReference>
<dbReference type="Gene3D" id="3.40.50.980">
    <property type="match status" value="4"/>
</dbReference>
<dbReference type="SUPFAM" id="SSF56801">
    <property type="entry name" value="Acetyl-CoA synthetase-like"/>
    <property type="match status" value="2"/>
</dbReference>
<dbReference type="InterPro" id="IPR000873">
    <property type="entry name" value="AMP-dep_synth/lig_dom"/>
</dbReference>
<dbReference type="FunFam" id="1.10.1200.10:FF:000005">
    <property type="entry name" value="Nonribosomal peptide synthetase 1"/>
    <property type="match status" value="2"/>
</dbReference>
<dbReference type="GO" id="GO:0005737">
    <property type="term" value="C:cytoplasm"/>
    <property type="evidence" value="ECO:0007669"/>
    <property type="project" value="TreeGrafter"/>
</dbReference>
<dbReference type="EMBL" id="NJAJ01000013">
    <property type="protein sequence ID" value="PHM65751.1"/>
    <property type="molecule type" value="Genomic_DNA"/>
</dbReference>
<dbReference type="SUPFAM" id="SSF53474">
    <property type="entry name" value="alpha/beta-Hydrolases"/>
    <property type="match status" value="1"/>
</dbReference>
<dbReference type="InterPro" id="IPR045851">
    <property type="entry name" value="AMP-bd_C_sf"/>
</dbReference>
<comment type="cofactor">
    <cofactor evidence="1">
        <name>pantetheine 4'-phosphate</name>
        <dbReference type="ChEBI" id="CHEBI:47942"/>
    </cofactor>
</comment>
<dbReference type="FunFam" id="3.40.50.12780:FF:000012">
    <property type="entry name" value="Non-ribosomal peptide synthetase"/>
    <property type="match status" value="2"/>
</dbReference>
<feature type="domain" description="Carrier" evidence="5">
    <location>
        <begin position="2131"/>
        <end position="2206"/>
    </location>
</feature>
<dbReference type="PROSITE" id="PS00455">
    <property type="entry name" value="AMP_BINDING"/>
    <property type="match status" value="2"/>
</dbReference>
<dbReference type="Gene3D" id="1.10.1200.10">
    <property type="entry name" value="ACP-like"/>
    <property type="match status" value="2"/>
</dbReference>
<dbReference type="CDD" id="cd19531">
    <property type="entry name" value="LCL_NRPS-like"/>
    <property type="match status" value="1"/>
</dbReference>
<dbReference type="InterPro" id="IPR020806">
    <property type="entry name" value="PKS_PP-bd"/>
</dbReference>
<dbReference type="GO" id="GO:0044550">
    <property type="term" value="P:secondary metabolite biosynthetic process"/>
    <property type="evidence" value="ECO:0007669"/>
    <property type="project" value="UniProtKB-ARBA"/>
</dbReference>
<dbReference type="CDD" id="cd17651">
    <property type="entry name" value="A_NRPS_VisG_like"/>
    <property type="match status" value="2"/>
</dbReference>
<dbReference type="Pfam" id="PF00975">
    <property type="entry name" value="Thioesterase"/>
    <property type="match status" value="1"/>
</dbReference>
<organism evidence="6 7">
    <name type="scientific">Xenorhabdus stockiae</name>
    <dbReference type="NCBI Taxonomy" id="351614"/>
    <lineage>
        <taxon>Bacteria</taxon>
        <taxon>Pseudomonadati</taxon>
        <taxon>Pseudomonadota</taxon>
        <taxon>Gammaproteobacteria</taxon>
        <taxon>Enterobacterales</taxon>
        <taxon>Morganellaceae</taxon>
        <taxon>Xenorhabdus</taxon>
    </lineage>
</organism>
<dbReference type="InterPro" id="IPR006162">
    <property type="entry name" value="Ppantetheine_attach_site"/>
</dbReference>
<dbReference type="FunFam" id="3.30.559.10:FF:000012">
    <property type="entry name" value="Non-ribosomal peptide synthetase"/>
    <property type="match status" value="1"/>
</dbReference>
<dbReference type="FunFam" id="2.30.38.10:FF:000001">
    <property type="entry name" value="Non-ribosomal peptide synthetase PvdI"/>
    <property type="match status" value="2"/>
</dbReference>
<dbReference type="Pfam" id="PF13193">
    <property type="entry name" value="AMP-binding_C"/>
    <property type="match status" value="2"/>
</dbReference>
<evidence type="ECO:0000256" key="3">
    <source>
        <dbReference type="ARBA" id="ARBA00022450"/>
    </source>
</evidence>
<dbReference type="InterPro" id="IPR010071">
    <property type="entry name" value="AA_adenyl_dom"/>
</dbReference>
<dbReference type="Gene3D" id="3.30.559.30">
    <property type="entry name" value="Nonribosomal peptide synthetase, condensation domain"/>
    <property type="match status" value="2"/>
</dbReference>
<feature type="domain" description="Carrier" evidence="5">
    <location>
        <begin position="1030"/>
        <end position="1104"/>
    </location>
</feature>
<dbReference type="InterPro" id="IPR023213">
    <property type="entry name" value="CAT-like_dom_sf"/>
</dbReference>
<evidence type="ECO:0000259" key="5">
    <source>
        <dbReference type="PROSITE" id="PS50075"/>
    </source>
</evidence>
<dbReference type="InterPro" id="IPR009081">
    <property type="entry name" value="PP-bd_ACP"/>
</dbReference>
<dbReference type="CDD" id="cd19544">
    <property type="entry name" value="E-C_NRPS"/>
    <property type="match status" value="1"/>
</dbReference>
<dbReference type="PANTHER" id="PTHR45527:SF1">
    <property type="entry name" value="FATTY ACID SYNTHASE"/>
    <property type="match status" value="1"/>
</dbReference>
<proteinExistence type="inferred from homology"/>
<comment type="similarity">
    <text evidence="2">Belongs to the ATP-dependent AMP-binding enzyme family.</text>
</comment>
<evidence type="ECO:0000313" key="6">
    <source>
        <dbReference type="EMBL" id="PHM65751.1"/>
    </source>
</evidence>
<dbReference type="Gene3D" id="3.30.300.30">
    <property type="match status" value="2"/>
</dbReference>
<gene>
    <name evidence="6" type="ORF">Xsto_01696</name>
</gene>
<keyword evidence="4" id="KW-0597">Phosphoprotein</keyword>
<sequence>MSKNEQTLNQLRQAVLQKKLKERIQNSLTTEKEPISARDPQQEIPLSWAQQRLWFLAQLDPAALTAYHIPAALHLKGQLNTAALQAALDRIVARHEILRTTIGLAEDGGEGTARQIVHEKDFGFSLSMQDLRLLADDDQQNAIQNAIKFEASHPFDFENGPLIRGQLFRLAEDENILLLTQHHIISDGWSVNVMMQEFSTLYLSFCHKQPDPLPPLKIQYADYTLWQRKELQGKALEKQLDYWRNTLQDAPTLLTLPTDRPRPARQTYAGGEALVTLSPDLTGKLKAFAQRHGITLFMTLLTGWSILLSRLSGQYDLVIGTPVANRKYRDLEPLIGFFVNTLALRVQLPDNPTVSELLAHVKAHTVTAFENQDLPFEQLVEALKPPRSLSYSPVFQVMMSLDNTPGQQQFELPGLTISELDLSENSSHFDLSLSLHDTDDGLIGELEYASDLFDQATMDRMAGYLQTLLTVMVADDTQRVADLPLLTPNERHQLLAGFNARTASYPQEMLLQQLFEHQVAQSPTSAALISGEQQLTYHELNQQANQLAHALIAAGVQPDDRVAICVERGADMIIGLFGILKAGAGYVPLDPEYPTERLAYILSDCKPKLLLTQEHLQSRLSTEVPIWIMDTDNYLDNVAQQPTDNPEPHQLGLKPHHLAYIIYTSGSTGQPKGVMIEHRNVVNFVYVQRETNELTPSDRVLQFTSVAFDTTVSDIFATLAAGATLVLRSASLRIPDKNFSQFLQEQAITVSDLPTAFWHLWVQEMAAGRCGFSPSLRLVIVGGEKAELRHFNTWQTLPETQSCRWINSYGPTETTVIATVWKPDSQESGLTNTVPIGSPLTNTQIYILDTQGQPVPIGVAGEIHIGGAGVARGYLNRPDLTDERFIADPFSQQANARMYKTGDLGRWLPDGTIEYLERNDFQVKIRGFRIELGEIEAQLAQCDGVKDVVVTAHEDESGNKRLVAYLIPQPETILDILQLREQLSAQLMEYMLPGAYVVLEAFPLTPNGKVDRKALPAPDHTAIISREYQAPEGEAEQQLASIWQELLGLEQVGRHDNFFELGGHSLLVVSLIEKLRQHRLAIDVSAVFASPTLAAMATNLTQQTESDTNNTPVPPNLIPDNCQAITPDMLPLVTLSQANIDQIASQVTGGVSNIQDIYPLGPLQQGILFHHLLETTGDTYLDNLLMTFDSRSRLDTFLQTVQQVIERHDILRTAVHWENLPEPVQVVHRHAPMPVTELELSPEINAEQQIQSYTDPDIVRMNINKAPLLSASIAREPNSDKWYLSLLHHHLVCDNLSLKLVFDEVNAMLQGQHEQLPTALPYRNFIAQTKNIPLEQHQSYFRQLLGDVEEPTLPFGLLDAKGSDDKVVENVLTLDSDFSRMVQQCARQQGVSTAVLFHVAWAQVLAQCSGRDDVVFGTVLMGRLQGGKETEKIMGMFINTLPIRVILQGRNVQQTVQETYRQLSTLLVHEQTPLVIAQRCSGIPASLPLFNSLLNFRHGSDETEEDEQELASIWEGIETFNTKDSRSNYPLSLDVDAYDDQFELTIQCSQQIDPSRINAYVATALKGLVTSLLQNAPAQNIQAISILPPTEKTQLLVDFNGAEIAYPQNILLHQLFEQQVSFTPDSIALVSGDEQLSYAELNQQANQLAHALIAAGVQPDDRVAICVERSPDMIIGLFGILKAGAGYVPLDTDYPTERLAYILSDCKPKLLLTQKHLQNRLTTEAPVWLMDSKAHQSNVEQQPTHNPEHLQSGLAPHHLAYIIYTSGSTGQPKGVMIEHRNVVNFVHVQRQTNELTPSDRVLQFTSVAFDTTVSDIFATLATGATLILRPADLRVPDNNFGRFLREQKITVTDLPTAFWHQWVQELAAGRCDFSPSLRLVIVGGEKAELHHLTLWKSLAETQQCRWINSYGPTETTVIATVLKVDGHSLYNEPTLPIGYPLTNTRLYILDRQGQPAPLGVSGEIHIGGACVARGYLNQPELTAERFIPDPFSDQTDARMYKTGDLGCWLPDGTIEYLGRNDFQVKIRGFRIELGEIEARLFAYPGIKDAIVIVREDTPGDKRLVAYLVPQPDTTLDLEDLRHSLHVNLANYMIPSAFVILDTFPLTPNGKLDRRALPAPDKSSVISRNYEAPVGETEELIAAIWQDVLRLEQIGRHDHFLELGGHSLLTLQVATRLNQALAKDISIRDLLVYSTISELATYIQSDAALPQQQNIVTVRQGSGNTSLFLIHAVNGDVHYAYDLEPYMDNDELSIYGVIASDTLAEEGIQPTINNMAQEYIKCIRQIQAHGPYYLAGWSSGGTIAYEMSRQLIADGETVNFIGLLDSASNYLDFYSDEEKQSGMMFEKSATLLELLPYDIPEDINDEFNKLANERDYDAMLILAEKLNLLPPKVTRENVSDLVQMRYNISVAANCYIPQAINTNVTLFRAMDEVAEGETMALKWDQILPSEQLTIIPIKGDHDSMMMQPNIQDTGKALVKAVMNNQ</sequence>
<name>A0A2D0KQN5_9GAMM</name>
<dbReference type="PROSITE" id="PS00012">
    <property type="entry name" value="PHOSPHOPANTETHEINE"/>
    <property type="match status" value="1"/>
</dbReference>
<dbReference type="Gene3D" id="3.40.50.1820">
    <property type="entry name" value="alpha/beta hydrolase"/>
    <property type="match status" value="1"/>
</dbReference>
<dbReference type="InterPro" id="IPR001031">
    <property type="entry name" value="Thioesterase"/>
</dbReference>
<dbReference type="InterPro" id="IPR001242">
    <property type="entry name" value="Condensation_dom"/>
</dbReference>
<dbReference type="NCBIfam" id="TIGR01733">
    <property type="entry name" value="AA-adenyl-dom"/>
    <property type="match status" value="2"/>
</dbReference>
<dbReference type="Gene3D" id="3.30.559.10">
    <property type="entry name" value="Chloramphenicol acetyltransferase-like domain"/>
    <property type="match status" value="2"/>
</dbReference>
<dbReference type="InterPro" id="IPR029058">
    <property type="entry name" value="AB_hydrolase_fold"/>
</dbReference>
<evidence type="ECO:0000256" key="2">
    <source>
        <dbReference type="ARBA" id="ARBA00006432"/>
    </source>
</evidence>